<evidence type="ECO:0000313" key="2">
    <source>
        <dbReference type="EMBL" id="PKU37169.1"/>
    </source>
</evidence>
<accession>A0A2I0TTQ2</accession>
<dbReference type="AlphaFoldDB" id="A0A2I0TTQ2"/>
<dbReference type="Proteomes" id="UP000233556">
    <property type="component" value="Unassembled WGS sequence"/>
</dbReference>
<gene>
    <name evidence="2" type="ORF">llap_12526</name>
</gene>
<feature type="region of interest" description="Disordered" evidence="1">
    <location>
        <begin position="12"/>
        <end position="82"/>
    </location>
</feature>
<feature type="compositionally biased region" description="Basic residues" evidence="1">
    <location>
        <begin position="236"/>
        <end position="247"/>
    </location>
</feature>
<feature type="compositionally biased region" description="Low complexity" evidence="1">
    <location>
        <begin position="341"/>
        <end position="353"/>
    </location>
</feature>
<feature type="region of interest" description="Disordered" evidence="1">
    <location>
        <begin position="332"/>
        <end position="365"/>
    </location>
</feature>
<reference evidence="3" key="1">
    <citation type="submission" date="2017-11" db="EMBL/GenBank/DDBJ databases">
        <authorList>
            <person name="Lima N.C."/>
            <person name="Parody-Merino A.M."/>
            <person name="Battley P.F."/>
            <person name="Fidler A.E."/>
            <person name="Prosdocimi F."/>
        </authorList>
    </citation>
    <scope>NUCLEOTIDE SEQUENCE [LARGE SCALE GENOMIC DNA]</scope>
</reference>
<feature type="compositionally biased region" description="Gly residues" evidence="1">
    <location>
        <begin position="28"/>
        <end position="42"/>
    </location>
</feature>
<organism evidence="2 3">
    <name type="scientific">Limosa lapponica baueri</name>
    <dbReference type="NCBI Taxonomy" id="1758121"/>
    <lineage>
        <taxon>Eukaryota</taxon>
        <taxon>Metazoa</taxon>
        <taxon>Chordata</taxon>
        <taxon>Craniata</taxon>
        <taxon>Vertebrata</taxon>
        <taxon>Euteleostomi</taxon>
        <taxon>Archelosauria</taxon>
        <taxon>Archosauria</taxon>
        <taxon>Dinosauria</taxon>
        <taxon>Saurischia</taxon>
        <taxon>Theropoda</taxon>
        <taxon>Coelurosauria</taxon>
        <taxon>Aves</taxon>
        <taxon>Neognathae</taxon>
        <taxon>Neoaves</taxon>
        <taxon>Charadriiformes</taxon>
        <taxon>Scolopacidae</taxon>
        <taxon>Limosa</taxon>
    </lineage>
</organism>
<evidence type="ECO:0000256" key="1">
    <source>
        <dbReference type="SAM" id="MobiDB-lite"/>
    </source>
</evidence>
<feature type="compositionally biased region" description="Basic and acidic residues" evidence="1">
    <location>
        <begin position="51"/>
        <end position="61"/>
    </location>
</feature>
<name>A0A2I0TTQ2_LIMLA</name>
<protein>
    <submittedName>
        <fullName evidence="2">Uncharacterized protein</fullName>
    </submittedName>
</protein>
<evidence type="ECO:0000313" key="3">
    <source>
        <dbReference type="Proteomes" id="UP000233556"/>
    </source>
</evidence>
<dbReference type="EMBL" id="KZ507278">
    <property type="protein sequence ID" value="PKU37169.1"/>
    <property type="molecule type" value="Genomic_DNA"/>
</dbReference>
<feature type="region of interest" description="Disordered" evidence="1">
    <location>
        <begin position="106"/>
        <end position="139"/>
    </location>
</feature>
<sequence>MLRSRCRYRRCSGPDAGRAEVAQDAAEGRGGAAGPAAGGGVAGAAPARGLPRREHVRRADGSARPLLRRARAAPPLHPRLRQLGLREGGEGVEHLREAAVAVLRGDGEGRGAGPLLPPLQRLRPQARPPALLPHRPQQPAQPDLLAVRQLRPVPPQRHPHPLPGQEVRGDLRQPAVLLAAPGVHGHPQVHGLRQDLGALPVLLHAVPQDVQQAQPRRHHQAERAGGGLHRLAHRRAAPLRRPHRLQHPGRSPHGPRLRQLARAAGLGDGHRHQGDLQPPPHLRRRERGRLRAGPRLLLLRRLRPAGRRAVQVQRPRVALRAGPRRQLGVRLQAQHGRPRVRPLQALPLRPALAESDRPGGQRMRG</sequence>
<reference evidence="3" key="2">
    <citation type="submission" date="2017-12" db="EMBL/GenBank/DDBJ databases">
        <title>Genome sequence of the Bar-tailed Godwit (Limosa lapponica baueri).</title>
        <authorList>
            <person name="Lima N.C.B."/>
            <person name="Parody-Merino A.M."/>
            <person name="Battley P.F."/>
            <person name="Fidler A.E."/>
            <person name="Prosdocimi F."/>
        </authorList>
    </citation>
    <scope>NUCLEOTIDE SEQUENCE [LARGE SCALE GENOMIC DNA]</scope>
</reference>
<proteinExistence type="predicted"/>
<feature type="region of interest" description="Disordered" evidence="1">
    <location>
        <begin position="236"/>
        <end position="289"/>
    </location>
</feature>
<keyword evidence="3" id="KW-1185">Reference proteome</keyword>